<dbReference type="AlphaFoldDB" id="A0A2A2SBF2"/>
<feature type="domain" description="Methyltransferase" evidence="4">
    <location>
        <begin position="61"/>
        <end position="159"/>
    </location>
</feature>
<evidence type="ECO:0000313" key="5">
    <source>
        <dbReference type="EMBL" id="PAX06525.1"/>
    </source>
</evidence>
<gene>
    <name evidence="5" type="ORF">CKY28_17245</name>
</gene>
<keyword evidence="1 5" id="KW-0489">Methyltransferase</keyword>
<dbReference type="CDD" id="cd02440">
    <property type="entry name" value="AdoMet_MTases"/>
    <property type="match status" value="1"/>
</dbReference>
<evidence type="ECO:0000256" key="3">
    <source>
        <dbReference type="ARBA" id="ARBA00022691"/>
    </source>
</evidence>
<comment type="caution">
    <text evidence="5">The sequence shown here is derived from an EMBL/GenBank/DDBJ whole genome shotgun (WGS) entry which is preliminary data.</text>
</comment>
<evidence type="ECO:0000256" key="2">
    <source>
        <dbReference type="ARBA" id="ARBA00022679"/>
    </source>
</evidence>
<reference evidence="6" key="1">
    <citation type="submission" date="2017-09" db="EMBL/GenBank/DDBJ databases">
        <authorList>
            <person name="Feng G."/>
            <person name="Zhu H."/>
        </authorList>
    </citation>
    <scope>NUCLEOTIDE SEQUENCE [LARGE SCALE GENOMIC DNA]</scope>
    <source>
        <strain evidence="6">1PNM-20</strain>
    </source>
</reference>
<evidence type="ECO:0000259" key="4">
    <source>
        <dbReference type="Pfam" id="PF13649"/>
    </source>
</evidence>
<dbReference type="InterPro" id="IPR029063">
    <property type="entry name" value="SAM-dependent_MTases_sf"/>
</dbReference>
<dbReference type="OrthoDB" id="9795634at2"/>
<sequence>MARNPDLAPTSGNAPARDYVPALGIAALTPLYDAMLGLATRERVWRVALLNQVAPNTGETIIDVGCGTGTLAVLLKRRAPGARVVGVDPDPDALALAARKSASAGVDVEWRQGFARDAAAVLGPGVADKAVSSLVFHQVPAPEKRAGVAAMFDAVRPGGEVHIADYARQTGASRLLFNVIGLLDGFANTRANADGALEQLLSASTGSTVQARRVVPTVTGAISLFACTRSLRTGEHH</sequence>
<keyword evidence="2 5" id="KW-0808">Transferase</keyword>
<dbReference type="PANTHER" id="PTHR43464">
    <property type="entry name" value="METHYLTRANSFERASE"/>
    <property type="match status" value="1"/>
</dbReference>
<dbReference type="GO" id="GO:0008168">
    <property type="term" value="F:methyltransferase activity"/>
    <property type="evidence" value="ECO:0007669"/>
    <property type="project" value="UniProtKB-KW"/>
</dbReference>
<dbReference type="Gene3D" id="3.40.50.150">
    <property type="entry name" value="Vaccinia Virus protein VP39"/>
    <property type="match status" value="1"/>
</dbReference>
<dbReference type="EMBL" id="NSLI01000006">
    <property type="protein sequence ID" value="PAX06525.1"/>
    <property type="molecule type" value="Genomic_DNA"/>
</dbReference>
<evidence type="ECO:0000256" key="1">
    <source>
        <dbReference type="ARBA" id="ARBA00022603"/>
    </source>
</evidence>
<protein>
    <submittedName>
        <fullName evidence="5">SAM-dependent methyltransferase</fullName>
    </submittedName>
</protein>
<dbReference type="PANTHER" id="PTHR43464:SF19">
    <property type="entry name" value="UBIQUINONE BIOSYNTHESIS O-METHYLTRANSFERASE, MITOCHONDRIAL"/>
    <property type="match status" value="1"/>
</dbReference>
<keyword evidence="3" id="KW-0949">S-adenosyl-L-methionine</keyword>
<organism evidence="5 6">
    <name type="scientific">Sphingomonas lenta</name>
    <dbReference type="NCBI Taxonomy" id="1141887"/>
    <lineage>
        <taxon>Bacteria</taxon>
        <taxon>Pseudomonadati</taxon>
        <taxon>Pseudomonadota</taxon>
        <taxon>Alphaproteobacteria</taxon>
        <taxon>Sphingomonadales</taxon>
        <taxon>Sphingomonadaceae</taxon>
        <taxon>Sphingomonas</taxon>
    </lineage>
</organism>
<dbReference type="SUPFAM" id="SSF53335">
    <property type="entry name" value="S-adenosyl-L-methionine-dependent methyltransferases"/>
    <property type="match status" value="1"/>
</dbReference>
<dbReference type="GO" id="GO:0032259">
    <property type="term" value="P:methylation"/>
    <property type="evidence" value="ECO:0007669"/>
    <property type="project" value="UniProtKB-KW"/>
</dbReference>
<name>A0A2A2SBF2_9SPHN</name>
<dbReference type="InterPro" id="IPR041698">
    <property type="entry name" value="Methyltransf_25"/>
</dbReference>
<dbReference type="Pfam" id="PF13649">
    <property type="entry name" value="Methyltransf_25"/>
    <property type="match status" value="1"/>
</dbReference>
<dbReference type="Proteomes" id="UP000218151">
    <property type="component" value="Unassembled WGS sequence"/>
</dbReference>
<evidence type="ECO:0000313" key="6">
    <source>
        <dbReference type="Proteomes" id="UP000218151"/>
    </source>
</evidence>
<accession>A0A2A2SBF2</accession>
<keyword evidence="6" id="KW-1185">Reference proteome</keyword>
<proteinExistence type="predicted"/>